<proteinExistence type="inferred from homology"/>
<protein>
    <submittedName>
        <fullName evidence="6">Interferon-related developmental regulator 1-like</fullName>
    </submittedName>
</protein>
<evidence type="ECO:0000313" key="6">
    <source>
        <dbReference type="RefSeq" id="XP_013780986.1"/>
    </source>
</evidence>
<evidence type="ECO:0000256" key="2">
    <source>
        <dbReference type="SAM" id="MobiDB-lite"/>
    </source>
</evidence>
<feature type="compositionally biased region" description="Basic residues" evidence="2">
    <location>
        <begin position="1"/>
        <end position="11"/>
    </location>
</feature>
<dbReference type="InterPro" id="IPR016024">
    <property type="entry name" value="ARM-type_fold"/>
</dbReference>
<dbReference type="SUPFAM" id="SSF48371">
    <property type="entry name" value="ARM repeat"/>
    <property type="match status" value="1"/>
</dbReference>
<dbReference type="Proteomes" id="UP000694941">
    <property type="component" value="Unplaced"/>
</dbReference>
<dbReference type="PANTHER" id="PTHR12354">
    <property type="entry name" value="INTERFERON-RELATED DEVELOPMENTAL REGULATOR"/>
    <property type="match status" value="1"/>
</dbReference>
<dbReference type="Pfam" id="PF05004">
    <property type="entry name" value="IFRD"/>
    <property type="match status" value="1"/>
</dbReference>
<keyword evidence="5" id="KW-1185">Reference proteome</keyword>
<dbReference type="Pfam" id="PF04836">
    <property type="entry name" value="IFRD_C"/>
    <property type="match status" value="1"/>
</dbReference>
<dbReference type="InterPro" id="IPR007701">
    <property type="entry name" value="Interferon-rel_develop_reg_N"/>
</dbReference>
<dbReference type="InterPro" id="IPR039777">
    <property type="entry name" value="IFRD"/>
</dbReference>
<sequence>MPKGKRGKSKSGGRTSAPKLDANLVVGSEEESNFDNASIISNVSESRFGSDDGTWGEEVEDGAMYDDFEEKMKEAIDGTTQKSAKGRMVCLETIRKGFTSKYMYDFIIERKITVTDMLERSLKKGKGEEQEIAAILTALVCIHLGVGNECETLFHEIGPIFSQIIADPTASSLARAKCATALGLCSFITSSGVSGLALNMQLLHTIFSGSFLKGNGAVPSHTPEVATLHSHALLAWSLLVTILSTSQVLELAVSHLQKLSELLESPNLELRIAAGETIAVLYEVMRETDEDFEGDNIDELCVKLQQLATDSQKFRAKKDRRQQRSSFRDVLRAVEGGESPDVRVKFGREILYIDSWCKKRQYDALCYALGSGMNLHLKENELLRDIFELGAPLANGGMVQKISKFDRHMVNVAACKARTKSRGKLRDKRADVIG</sequence>
<name>A0ABM1BFJ7_LIMPO</name>
<evidence type="ECO:0000259" key="3">
    <source>
        <dbReference type="Pfam" id="PF04836"/>
    </source>
</evidence>
<gene>
    <name evidence="6" type="primary">LOC106465322</name>
</gene>
<evidence type="ECO:0000259" key="4">
    <source>
        <dbReference type="Pfam" id="PF05004"/>
    </source>
</evidence>
<reference evidence="6" key="1">
    <citation type="submission" date="2025-08" db="UniProtKB">
        <authorList>
            <consortium name="RefSeq"/>
        </authorList>
    </citation>
    <scope>IDENTIFICATION</scope>
    <source>
        <tissue evidence="6">Muscle</tissue>
    </source>
</reference>
<dbReference type="InterPro" id="IPR006921">
    <property type="entry name" value="Interferon-rel_develop_reg_C"/>
</dbReference>
<organism evidence="5 6">
    <name type="scientific">Limulus polyphemus</name>
    <name type="common">Atlantic horseshoe crab</name>
    <dbReference type="NCBI Taxonomy" id="6850"/>
    <lineage>
        <taxon>Eukaryota</taxon>
        <taxon>Metazoa</taxon>
        <taxon>Ecdysozoa</taxon>
        <taxon>Arthropoda</taxon>
        <taxon>Chelicerata</taxon>
        <taxon>Merostomata</taxon>
        <taxon>Xiphosura</taxon>
        <taxon>Limulidae</taxon>
        <taxon>Limulus</taxon>
    </lineage>
</organism>
<feature type="domain" description="Interferon-related developmental regulator C-terminal" evidence="3">
    <location>
        <begin position="380"/>
        <end position="430"/>
    </location>
</feature>
<evidence type="ECO:0000256" key="1">
    <source>
        <dbReference type="ARBA" id="ARBA00008828"/>
    </source>
</evidence>
<dbReference type="GeneID" id="106465322"/>
<comment type="similarity">
    <text evidence="1">Belongs to the IFRD family.</text>
</comment>
<feature type="region of interest" description="Disordered" evidence="2">
    <location>
        <begin position="1"/>
        <end position="28"/>
    </location>
</feature>
<evidence type="ECO:0000313" key="5">
    <source>
        <dbReference type="Proteomes" id="UP000694941"/>
    </source>
</evidence>
<dbReference type="PANTHER" id="PTHR12354:SF1">
    <property type="entry name" value="INTERFERON-RELATED DEVELOPMENTAL REGULATOR 1"/>
    <property type="match status" value="1"/>
</dbReference>
<dbReference type="RefSeq" id="XP_013780986.1">
    <property type="nucleotide sequence ID" value="XM_013925532.2"/>
</dbReference>
<feature type="domain" description="Interferon-related developmental regulator N-terminal" evidence="4">
    <location>
        <begin position="37"/>
        <end position="335"/>
    </location>
</feature>
<accession>A0ABM1BFJ7</accession>